<dbReference type="InterPro" id="IPR001471">
    <property type="entry name" value="AP2/ERF_dom"/>
</dbReference>
<evidence type="ECO:0000313" key="11">
    <source>
        <dbReference type="Proteomes" id="UP000250235"/>
    </source>
</evidence>
<keyword evidence="2" id="KW-0611">Plant defense</keyword>
<evidence type="ECO:0000256" key="3">
    <source>
        <dbReference type="ARBA" id="ARBA00023015"/>
    </source>
</evidence>
<dbReference type="InterPro" id="IPR036955">
    <property type="entry name" value="AP2/ERF_dom_sf"/>
</dbReference>
<keyword evidence="4" id="KW-0238">DNA-binding</keyword>
<reference evidence="10 11" key="1">
    <citation type="journal article" date="2015" name="Proc. Natl. Acad. Sci. U.S.A.">
        <title>The resurrection genome of Boea hygrometrica: A blueprint for survival of dehydration.</title>
        <authorList>
            <person name="Xiao L."/>
            <person name="Yang G."/>
            <person name="Zhang L."/>
            <person name="Yang X."/>
            <person name="Zhao S."/>
            <person name="Ji Z."/>
            <person name="Zhou Q."/>
            <person name="Hu M."/>
            <person name="Wang Y."/>
            <person name="Chen M."/>
            <person name="Xu Y."/>
            <person name="Jin H."/>
            <person name="Xiao X."/>
            <person name="Hu G."/>
            <person name="Bao F."/>
            <person name="Hu Y."/>
            <person name="Wan P."/>
            <person name="Li L."/>
            <person name="Deng X."/>
            <person name="Kuang T."/>
            <person name="Xiang C."/>
            <person name="Zhu J.K."/>
            <person name="Oliver M.J."/>
            <person name="He Y."/>
        </authorList>
    </citation>
    <scope>NUCLEOTIDE SEQUENCE [LARGE SCALE GENOMIC DNA]</scope>
    <source>
        <strain evidence="11">cv. XS01</strain>
    </source>
</reference>
<evidence type="ECO:0000256" key="7">
    <source>
        <dbReference type="ARBA" id="ARBA00023242"/>
    </source>
</evidence>
<evidence type="ECO:0000256" key="8">
    <source>
        <dbReference type="ARBA" id="ARBA00024343"/>
    </source>
</evidence>
<dbReference type="InterPro" id="IPR016177">
    <property type="entry name" value="DNA-bd_dom_sf"/>
</dbReference>
<proteinExistence type="inferred from homology"/>
<evidence type="ECO:0000256" key="2">
    <source>
        <dbReference type="ARBA" id="ARBA00022821"/>
    </source>
</evidence>
<dbReference type="GO" id="GO:0003677">
    <property type="term" value="F:DNA binding"/>
    <property type="evidence" value="ECO:0007669"/>
    <property type="project" value="UniProtKB-KW"/>
</dbReference>
<evidence type="ECO:0000259" key="9">
    <source>
        <dbReference type="PROSITE" id="PS51032"/>
    </source>
</evidence>
<dbReference type="OrthoDB" id="1932364at2759"/>
<comment type="subcellular location">
    <subcellularLocation>
        <location evidence="1">Nucleus</location>
    </subcellularLocation>
</comment>
<dbReference type="Gene3D" id="3.30.730.10">
    <property type="entry name" value="AP2/ERF domain"/>
    <property type="match status" value="1"/>
</dbReference>
<dbReference type="PRINTS" id="PR00367">
    <property type="entry name" value="ETHRSPELEMNT"/>
</dbReference>
<evidence type="ECO:0000256" key="5">
    <source>
        <dbReference type="ARBA" id="ARBA00023159"/>
    </source>
</evidence>
<dbReference type="FunFam" id="3.30.730.10:FF:000001">
    <property type="entry name" value="Ethylene-responsive transcription factor 2"/>
    <property type="match status" value="1"/>
</dbReference>
<gene>
    <name evidence="10" type="ORF">F511_07594</name>
</gene>
<feature type="domain" description="AP2/ERF" evidence="9">
    <location>
        <begin position="37"/>
        <end position="94"/>
    </location>
</feature>
<dbReference type="PANTHER" id="PTHR31985:SF300">
    <property type="entry name" value="ETHYLENE-RESPONSIVE TRANSCRIPTION FACTOR ERF035"/>
    <property type="match status" value="1"/>
</dbReference>
<organism evidence="10 11">
    <name type="scientific">Dorcoceras hygrometricum</name>
    <dbReference type="NCBI Taxonomy" id="472368"/>
    <lineage>
        <taxon>Eukaryota</taxon>
        <taxon>Viridiplantae</taxon>
        <taxon>Streptophyta</taxon>
        <taxon>Embryophyta</taxon>
        <taxon>Tracheophyta</taxon>
        <taxon>Spermatophyta</taxon>
        <taxon>Magnoliopsida</taxon>
        <taxon>eudicotyledons</taxon>
        <taxon>Gunneridae</taxon>
        <taxon>Pentapetalae</taxon>
        <taxon>asterids</taxon>
        <taxon>lamiids</taxon>
        <taxon>Lamiales</taxon>
        <taxon>Gesneriaceae</taxon>
        <taxon>Didymocarpoideae</taxon>
        <taxon>Trichosporeae</taxon>
        <taxon>Loxocarpinae</taxon>
        <taxon>Dorcoceras</taxon>
    </lineage>
</organism>
<comment type="similarity">
    <text evidence="8">Belongs to the AP2/ERF transcription factor family. ERF subfamily.</text>
</comment>
<evidence type="ECO:0000256" key="6">
    <source>
        <dbReference type="ARBA" id="ARBA00023163"/>
    </source>
</evidence>
<evidence type="ECO:0000256" key="4">
    <source>
        <dbReference type="ARBA" id="ARBA00023125"/>
    </source>
</evidence>
<dbReference type="GO" id="GO:0003700">
    <property type="term" value="F:DNA-binding transcription factor activity"/>
    <property type="evidence" value="ECO:0007669"/>
    <property type="project" value="InterPro"/>
</dbReference>
<evidence type="ECO:0000256" key="1">
    <source>
        <dbReference type="ARBA" id="ARBA00004123"/>
    </source>
</evidence>
<accession>A0A2Z7D2S7</accession>
<keyword evidence="7" id="KW-0539">Nucleus</keyword>
<keyword evidence="3" id="KW-0805">Transcription regulation</keyword>
<dbReference type="GO" id="GO:0006952">
    <property type="term" value="P:defense response"/>
    <property type="evidence" value="ECO:0007669"/>
    <property type="project" value="UniProtKB-KW"/>
</dbReference>
<dbReference type="GO" id="GO:0005634">
    <property type="term" value="C:nucleus"/>
    <property type="evidence" value="ECO:0007669"/>
    <property type="project" value="UniProtKB-SubCell"/>
</dbReference>
<dbReference type="PANTHER" id="PTHR31985">
    <property type="entry name" value="ETHYLENE-RESPONSIVE TRANSCRIPTION FACTOR ERF042-RELATED"/>
    <property type="match status" value="1"/>
</dbReference>
<dbReference type="SUPFAM" id="SSF54171">
    <property type="entry name" value="DNA-binding domain"/>
    <property type="match status" value="1"/>
</dbReference>
<keyword evidence="5" id="KW-0010">Activator</keyword>
<keyword evidence="6" id="KW-0804">Transcription</keyword>
<sequence length="208" mass="22962">MVDQVTTFDTDTATDHLHSTQITSKKYSNKTRNCRQTYRGVRRRSWGKWVSEIREPRKKSRIWLGTFQTAEMAARAHDAAAIALKGHTAFLNFPDLVHQLPRAASRAPKDVQAAAAEAAQLVVPVADHDFERTNDHHSTISNSDSNSFADHDDITSADDAFLGLPDLILGITGYENVHSLFPALPAGGDTILGEFSPENLLSGDDFYI</sequence>
<dbReference type="CDD" id="cd00018">
    <property type="entry name" value="AP2"/>
    <property type="match status" value="1"/>
</dbReference>
<dbReference type="EMBL" id="KQ990519">
    <property type="protein sequence ID" value="KZV53300.1"/>
    <property type="molecule type" value="Genomic_DNA"/>
</dbReference>
<dbReference type="InterPro" id="IPR051032">
    <property type="entry name" value="AP2/ERF_TF_ERF_subfamily"/>
</dbReference>
<name>A0A2Z7D2S7_9LAMI</name>
<keyword evidence="11" id="KW-1185">Reference proteome</keyword>
<dbReference type="PROSITE" id="PS51032">
    <property type="entry name" value="AP2_ERF"/>
    <property type="match status" value="1"/>
</dbReference>
<dbReference type="Proteomes" id="UP000250235">
    <property type="component" value="Unassembled WGS sequence"/>
</dbReference>
<protein>
    <recommendedName>
        <fullName evidence="9">AP2/ERF domain-containing protein</fullName>
    </recommendedName>
</protein>
<dbReference type="Pfam" id="PF00847">
    <property type="entry name" value="AP2"/>
    <property type="match status" value="1"/>
</dbReference>
<evidence type="ECO:0000313" key="10">
    <source>
        <dbReference type="EMBL" id="KZV53300.1"/>
    </source>
</evidence>
<dbReference type="SMART" id="SM00380">
    <property type="entry name" value="AP2"/>
    <property type="match status" value="1"/>
</dbReference>
<dbReference type="AlphaFoldDB" id="A0A2Z7D2S7"/>